<organism evidence="5 6">
    <name type="scientific">Fontibacillus solani</name>
    <dbReference type="NCBI Taxonomy" id="1572857"/>
    <lineage>
        <taxon>Bacteria</taxon>
        <taxon>Bacillati</taxon>
        <taxon>Bacillota</taxon>
        <taxon>Bacilli</taxon>
        <taxon>Bacillales</taxon>
        <taxon>Paenibacillaceae</taxon>
        <taxon>Fontibacillus</taxon>
    </lineage>
</organism>
<keyword evidence="6" id="KW-1185">Reference proteome</keyword>
<keyword evidence="2" id="KW-0547">Nucleotide-binding</keyword>
<protein>
    <submittedName>
        <fullName evidence="5">ABC-type oligopeptide transport system ATPase subunit</fullName>
    </submittedName>
</protein>
<keyword evidence="1" id="KW-0813">Transport</keyword>
<dbReference type="InterPro" id="IPR003439">
    <property type="entry name" value="ABC_transporter-like_ATP-bd"/>
</dbReference>
<proteinExistence type="predicted"/>
<dbReference type="GO" id="GO:0016887">
    <property type="term" value="F:ATP hydrolysis activity"/>
    <property type="evidence" value="ECO:0007669"/>
    <property type="project" value="InterPro"/>
</dbReference>
<dbReference type="PANTHER" id="PTHR43776:SF8">
    <property type="entry name" value="ABC TRANSPORTER, ATP-BINDING PROTEIN"/>
    <property type="match status" value="1"/>
</dbReference>
<gene>
    <name evidence="5" type="ORF">FHR92_002413</name>
</gene>
<dbReference type="Proteomes" id="UP000567067">
    <property type="component" value="Unassembled WGS sequence"/>
</dbReference>
<reference evidence="5 6" key="1">
    <citation type="submission" date="2020-08" db="EMBL/GenBank/DDBJ databases">
        <title>Genomic Encyclopedia of Type Strains, Phase III (KMG-III): the genomes of soil and plant-associated and newly described type strains.</title>
        <authorList>
            <person name="Whitman W."/>
        </authorList>
    </citation>
    <scope>NUCLEOTIDE SEQUENCE [LARGE SCALE GENOMIC DNA]</scope>
    <source>
        <strain evidence="5 6">CECT 8693</strain>
    </source>
</reference>
<sequence length="100" mass="10959">MSEALIQVDHLKKYFPISGGIFQKTVGHVKAVDDVSFRIHRGESFGLVGESGCGKSTIGRTILRLIDKTEGKVLFGPANPPSGCKFHTRCPIASDIRIYR</sequence>
<evidence type="ECO:0000259" key="4">
    <source>
        <dbReference type="Pfam" id="PF00005"/>
    </source>
</evidence>
<dbReference type="AlphaFoldDB" id="A0A7W3XRX7"/>
<dbReference type="PANTHER" id="PTHR43776">
    <property type="entry name" value="TRANSPORT ATP-BINDING PROTEIN"/>
    <property type="match status" value="1"/>
</dbReference>
<dbReference type="SUPFAM" id="SSF52540">
    <property type="entry name" value="P-loop containing nucleoside triphosphate hydrolases"/>
    <property type="match status" value="1"/>
</dbReference>
<name>A0A7W3XRX7_9BACL</name>
<dbReference type="EMBL" id="JACJIP010000014">
    <property type="protein sequence ID" value="MBA9085941.1"/>
    <property type="molecule type" value="Genomic_DNA"/>
</dbReference>
<dbReference type="Gene3D" id="3.40.50.300">
    <property type="entry name" value="P-loop containing nucleotide triphosphate hydrolases"/>
    <property type="match status" value="1"/>
</dbReference>
<dbReference type="Pfam" id="PF00005">
    <property type="entry name" value="ABC_tran"/>
    <property type="match status" value="1"/>
</dbReference>
<evidence type="ECO:0000313" key="5">
    <source>
        <dbReference type="EMBL" id="MBA9085941.1"/>
    </source>
</evidence>
<evidence type="ECO:0000256" key="3">
    <source>
        <dbReference type="ARBA" id="ARBA00022840"/>
    </source>
</evidence>
<comment type="caution">
    <text evidence="5">The sequence shown here is derived from an EMBL/GenBank/DDBJ whole genome shotgun (WGS) entry which is preliminary data.</text>
</comment>
<dbReference type="GO" id="GO:0005524">
    <property type="term" value="F:ATP binding"/>
    <property type="evidence" value="ECO:0007669"/>
    <property type="project" value="UniProtKB-KW"/>
</dbReference>
<evidence type="ECO:0000313" key="6">
    <source>
        <dbReference type="Proteomes" id="UP000567067"/>
    </source>
</evidence>
<dbReference type="InterPro" id="IPR050319">
    <property type="entry name" value="ABC_transp_ATP-bind"/>
</dbReference>
<evidence type="ECO:0000256" key="1">
    <source>
        <dbReference type="ARBA" id="ARBA00022448"/>
    </source>
</evidence>
<evidence type="ECO:0000256" key="2">
    <source>
        <dbReference type="ARBA" id="ARBA00022741"/>
    </source>
</evidence>
<keyword evidence="3" id="KW-0067">ATP-binding</keyword>
<dbReference type="InterPro" id="IPR027417">
    <property type="entry name" value="P-loop_NTPase"/>
</dbReference>
<accession>A0A7W3XRX7</accession>
<feature type="domain" description="ABC transporter" evidence="4">
    <location>
        <begin position="33"/>
        <end position="77"/>
    </location>
</feature>